<comment type="caution">
    <text evidence="2">The sequence shown here is derived from an EMBL/GenBank/DDBJ whole genome shotgun (WGS) entry which is preliminary data.</text>
</comment>
<feature type="transmembrane region" description="Helical" evidence="1">
    <location>
        <begin position="29"/>
        <end position="57"/>
    </location>
</feature>
<reference evidence="2 3" key="1">
    <citation type="journal article" date="2021" name="Int. J. Syst. Evol. Microbiol.">
        <title>Amazonocrinis nigriterrae gen. nov., sp. nov., Atlanticothrix silvestris gen. nov., sp. nov. and Dendronalium phyllosphericum gen. nov., sp. nov., nostocacean cyanobacteria from Brazilian environments.</title>
        <authorList>
            <person name="Alvarenga D.O."/>
            <person name="Andreote A.P.D."/>
            <person name="Branco L.H.Z."/>
            <person name="Delbaje E."/>
            <person name="Cruz R.B."/>
            <person name="Varani A.M."/>
            <person name="Fiore M.F."/>
        </authorList>
    </citation>
    <scope>NUCLEOTIDE SEQUENCE [LARGE SCALE GENOMIC DNA]</scope>
    <source>
        <strain evidence="2 3">CENA67</strain>
    </source>
</reference>
<dbReference type="RefSeq" id="WP_198123208.1">
    <property type="nucleotide sequence ID" value="NZ_JAECZC010000003.1"/>
</dbReference>
<dbReference type="EMBL" id="JAECZC010000003">
    <property type="protein sequence ID" value="MBH8561175.1"/>
    <property type="molecule type" value="Genomic_DNA"/>
</dbReference>
<feature type="transmembrane region" description="Helical" evidence="1">
    <location>
        <begin position="267"/>
        <end position="284"/>
    </location>
</feature>
<evidence type="ECO:0008006" key="4">
    <source>
        <dbReference type="Google" id="ProtNLM"/>
    </source>
</evidence>
<keyword evidence="1" id="KW-0472">Membrane</keyword>
<feature type="transmembrane region" description="Helical" evidence="1">
    <location>
        <begin position="103"/>
        <end position="131"/>
    </location>
</feature>
<keyword evidence="1" id="KW-1133">Transmembrane helix</keyword>
<sequence length="314" mass="36410">MTQPKISELAKHKLQKFHWPVWFPYPSSWLRALILVPIVFFAIRLIAFSLTGVLISFSRNTPKLLILSTLFGLLIPTIFLAFIYHIFWFFWGSKSYNNRLPKWILSLISLWSGFYATVVIGLSFLIVLVIFSELAFSNCKLSYEIAEELSGYAGCITGRATRVIFKSIENKTFVNKPWFIIWLLTATYLYQIEYLFSQCLMPKLISILTKNKFKRQPNSVDNTDLNVDRLQGDMGVIQMEKERKQQSNMTSLPQYYNQKPKKRKKQLLILFLISLTALGIYLFPKLSEVKDNIPFHLIPTSQTKLPSKTVTLTP</sequence>
<evidence type="ECO:0000256" key="1">
    <source>
        <dbReference type="SAM" id="Phobius"/>
    </source>
</evidence>
<protein>
    <recommendedName>
        <fullName evidence="4">Transmembrane protein</fullName>
    </recommendedName>
</protein>
<accession>A0A8J7L6J9</accession>
<name>A0A8J7L6J9_9NOST</name>
<organism evidence="2 3">
    <name type="scientific">Amazonocrinis nigriterrae CENA67</name>
    <dbReference type="NCBI Taxonomy" id="2794033"/>
    <lineage>
        <taxon>Bacteria</taxon>
        <taxon>Bacillati</taxon>
        <taxon>Cyanobacteriota</taxon>
        <taxon>Cyanophyceae</taxon>
        <taxon>Nostocales</taxon>
        <taxon>Nostocaceae</taxon>
        <taxon>Amazonocrinis</taxon>
        <taxon>Amazonocrinis nigriterrae</taxon>
    </lineage>
</organism>
<keyword evidence="3" id="KW-1185">Reference proteome</keyword>
<dbReference type="AlphaFoldDB" id="A0A8J7L6J9"/>
<feature type="transmembrane region" description="Helical" evidence="1">
    <location>
        <begin position="64"/>
        <end position="91"/>
    </location>
</feature>
<proteinExistence type="predicted"/>
<dbReference type="Proteomes" id="UP000632766">
    <property type="component" value="Unassembled WGS sequence"/>
</dbReference>
<evidence type="ECO:0000313" key="3">
    <source>
        <dbReference type="Proteomes" id="UP000632766"/>
    </source>
</evidence>
<evidence type="ECO:0000313" key="2">
    <source>
        <dbReference type="EMBL" id="MBH8561175.1"/>
    </source>
</evidence>
<gene>
    <name evidence="2" type="ORF">I8748_03105</name>
</gene>
<keyword evidence="1" id="KW-0812">Transmembrane</keyword>